<accession>A0A820K4W8</accession>
<comment type="caution">
    <text evidence="1">The sequence shown here is derived from an EMBL/GenBank/DDBJ whole genome shotgun (WGS) entry which is preliminary data.</text>
</comment>
<feature type="non-terminal residue" evidence="1">
    <location>
        <position position="1"/>
    </location>
</feature>
<sequence length="29" mass="2989">SGMVIRDGRASMASAIESAKFEATTTCPT</sequence>
<reference evidence="1" key="1">
    <citation type="submission" date="2021-02" db="EMBL/GenBank/DDBJ databases">
        <authorList>
            <person name="Nowell W R."/>
        </authorList>
    </citation>
    <scope>NUCLEOTIDE SEQUENCE</scope>
</reference>
<gene>
    <name evidence="1" type="ORF">OKA104_LOCUS48139</name>
</gene>
<organism evidence="1 2">
    <name type="scientific">Adineta steineri</name>
    <dbReference type="NCBI Taxonomy" id="433720"/>
    <lineage>
        <taxon>Eukaryota</taxon>
        <taxon>Metazoa</taxon>
        <taxon>Spiralia</taxon>
        <taxon>Gnathifera</taxon>
        <taxon>Rotifera</taxon>
        <taxon>Eurotatoria</taxon>
        <taxon>Bdelloidea</taxon>
        <taxon>Adinetida</taxon>
        <taxon>Adinetidae</taxon>
        <taxon>Adineta</taxon>
    </lineage>
</organism>
<dbReference type="EMBL" id="CAJOAY010020318">
    <property type="protein sequence ID" value="CAF4338228.1"/>
    <property type="molecule type" value="Genomic_DNA"/>
</dbReference>
<proteinExistence type="predicted"/>
<evidence type="ECO:0000313" key="2">
    <source>
        <dbReference type="Proteomes" id="UP000663881"/>
    </source>
</evidence>
<protein>
    <submittedName>
        <fullName evidence="1">Uncharacterized protein</fullName>
    </submittedName>
</protein>
<evidence type="ECO:0000313" key="1">
    <source>
        <dbReference type="EMBL" id="CAF4338228.1"/>
    </source>
</evidence>
<dbReference type="AlphaFoldDB" id="A0A820K4W8"/>
<name>A0A820K4W8_9BILA</name>
<dbReference type="Proteomes" id="UP000663881">
    <property type="component" value="Unassembled WGS sequence"/>
</dbReference>